<organism evidence="12 13">
    <name type="scientific">Lacrimispora xylanolytica</name>
    <dbReference type="NCBI Taxonomy" id="29375"/>
    <lineage>
        <taxon>Bacteria</taxon>
        <taxon>Bacillati</taxon>
        <taxon>Bacillota</taxon>
        <taxon>Clostridia</taxon>
        <taxon>Lachnospirales</taxon>
        <taxon>Lachnospiraceae</taxon>
        <taxon>Lacrimispora</taxon>
    </lineage>
</organism>
<keyword evidence="10" id="KW-0808">Transferase</keyword>
<evidence type="ECO:0000256" key="10">
    <source>
        <dbReference type="RuleBase" id="RU365090"/>
    </source>
</evidence>
<dbReference type="InterPro" id="IPR038987">
    <property type="entry name" value="MoeA-like"/>
</dbReference>
<dbReference type="InterPro" id="IPR005111">
    <property type="entry name" value="MoeA_C_domain_IV"/>
</dbReference>
<sequence>MELLKVHTLEAARKKLVNAMEGKEPKSIRLNLLKSLDRILAQDIMAEEPVPAYRRSMVDGYAVISGDTGGASEGLPVLLRVVGEVSMGGSSDFIVKAGTCGYVPTGGMIPEGADAVVMEEYCELFDEDHLAVYDSVAHGKNVVSQGEDICHGEVVIKKGTKIRPQEIGVMASLGVLEVIVYEPWTITIISTGDELVHPSLQPLPGEIRDINSYALSAKAEAYGLKVLNVMVLKDDKEPLKEKVLQSMKTSDLVMISGGSSKGKKDATSQIIDEVTGGNSLIHGLALKPGKPSIFGFDPSTGTLVVGLPGHPVAAILVFELMVAWLYKHMTNQKEDHSLFARMTTNLAGAPGRATCQLVRLIKKEEEYYAEPVHGKSGLISTLTRADGYFIMGQNQEGIKKEQRVEVFYL</sequence>
<dbReference type="InterPro" id="IPR005110">
    <property type="entry name" value="MoeA_linker/N"/>
</dbReference>
<keyword evidence="8 10" id="KW-0501">Molybdenum cofactor biosynthesis</keyword>
<dbReference type="Gene3D" id="2.170.190.11">
    <property type="entry name" value="Molybdopterin biosynthesis moea protein, domain 3"/>
    <property type="match status" value="1"/>
</dbReference>
<comment type="function">
    <text evidence="1 10">Catalyzes the insertion of molybdate into adenylated molybdopterin with the concomitant release of AMP.</text>
</comment>
<comment type="function">
    <text evidence="2">May be involved in the biosynthesis of molybdopterin.</text>
</comment>
<dbReference type="Pfam" id="PF00994">
    <property type="entry name" value="MoCF_biosynth"/>
    <property type="match status" value="1"/>
</dbReference>
<evidence type="ECO:0000256" key="5">
    <source>
        <dbReference type="ARBA" id="ARBA00013269"/>
    </source>
</evidence>
<evidence type="ECO:0000256" key="4">
    <source>
        <dbReference type="ARBA" id="ARBA00010763"/>
    </source>
</evidence>
<evidence type="ECO:0000313" key="12">
    <source>
        <dbReference type="EMBL" id="WAJ25280.1"/>
    </source>
</evidence>
<dbReference type="RefSeq" id="WP_268116154.1">
    <property type="nucleotide sequence ID" value="NZ_CP113524.1"/>
</dbReference>
<dbReference type="CDD" id="cd00887">
    <property type="entry name" value="MoeA"/>
    <property type="match status" value="1"/>
</dbReference>
<dbReference type="NCBIfam" id="TIGR00177">
    <property type="entry name" value="molyb_syn"/>
    <property type="match status" value="1"/>
</dbReference>
<evidence type="ECO:0000256" key="7">
    <source>
        <dbReference type="ARBA" id="ARBA00022505"/>
    </source>
</evidence>
<dbReference type="EMBL" id="CP113524">
    <property type="protein sequence ID" value="WAJ25280.1"/>
    <property type="molecule type" value="Genomic_DNA"/>
</dbReference>
<dbReference type="Gene3D" id="3.40.980.10">
    <property type="entry name" value="MoaB/Mog-like domain"/>
    <property type="match status" value="1"/>
</dbReference>
<evidence type="ECO:0000259" key="11">
    <source>
        <dbReference type="SMART" id="SM00852"/>
    </source>
</evidence>
<dbReference type="Pfam" id="PF03453">
    <property type="entry name" value="MoeA_N"/>
    <property type="match status" value="1"/>
</dbReference>
<dbReference type="InterPro" id="IPR036135">
    <property type="entry name" value="MoeA_linker/N_sf"/>
</dbReference>
<evidence type="ECO:0000256" key="2">
    <source>
        <dbReference type="ARBA" id="ARBA00003487"/>
    </source>
</evidence>
<dbReference type="SUPFAM" id="SSF53218">
    <property type="entry name" value="Molybdenum cofactor biosynthesis proteins"/>
    <property type="match status" value="1"/>
</dbReference>
<dbReference type="PROSITE" id="PS01079">
    <property type="entry name" value="MOCF_BIOSYNTHESIS_2"/>
    <property type="match status" value="1"/>
</dbReference>
<dbReference type="Pfam" id="PF03454">
    <property type="entry name" value="MoeA_C"/>
    <property type="match status" value="1"/>
</dbReference>
<comment type="catalytic activity">
    <reaction evidence="9">
        <text>adenylyl-molybdopterin + molybdate = Mo-molybdopterin + AMP + H(+)</text>
        <dbReference type="Rhea" id="RHEA:35047"/>
        <dbReference type="ChEBI" id="CHEBI:15378"/>
        <dbReference type="ChEBI" id="CHEBI:36264"/>
        <dbReference type="ChEBI" id="CHEBI:62727"/>
        <dbReference type="ChEBI" id="CHEBI:71302"/>
        <dbReference type="ChEBI" id="CHEBI:456215"/>
        <dbReference type="EC" id="2.10.1.1"/>
    </reaction>
</comment>
<dbReference type="SUPFAM" id="SSF63867">
    <property type="entry name" value="MoeA C-terminal domain-like"/>
    <property type="match status" value="1"/>
</dbReference>
<evidence type="ECO:0000256" key="8">
    <source>
        <dbReference type="ARBA" id="ARBA00023150"/>
    </source>
</evidence>
<dbReference type="InterPro" id="IPR036425">
    <property type="entry name" value="MoaB/Mog-like_dom_sf"/>
</dbReference>
<accession>A0ABY7AEY7</accession>
<dbReference type="InterPro" id="IPR001453">
    <property type="entry name" value="MoaB/Mog_dom"/>
</dbReference>
<dbReference type="SMART" id="SM00852">
    <property type="entry name" value="MoCF_biosynth"/>
    <property type="match status" value="1"/>
</dbReference>
<dbReference type="InterPro" id="IPR036688">
    <property type="entry name" value="MoeA_C_domain_IV_sf"/>
</dbReference>
<dbReference type="Proteomes" id="UP001163115">
    <property type="component" value="Chromosome"/>
</dbReference>
<dbReference type="SUPFAM" id="SSF63882">
    <property type="entry name" value="MoeA N-terminal region -like"/>
    <property type="match status" value="1"/>
</dbReference>
<keyword evidence="10" id="KW-0460">Magnesium</keyword>
<dbReference type="PANTHER" id="PTHR10192:SF5">
    <property type="entry name" value="GEPHYRIN"/>
    <property type="match status" value="1"/>
</dbReference>
<dbReference type="PANTHER" id="PTHR10192">
    <property type="entry name" value="MOLYBDOPTERIN BIOSYNTHESIS PROTEIN"/>
    <property type="match status" value="1"/>
</dbReference>
<evidence type="ECO:0000256" key="6">
    <source>
        <dbReference type="ARBA" id="ARBA00021108"/>
    </source>
</evidence>
<keyword evidence="10" id="KW-0479">Metal-binding</keyword>
<proteinExistence type="inferred from homology"/>
<evidence type="ECO:0000256" key="9">
    <source>
        <dbReference type="ARBA" id="ARBA00047317"/>
    </source>
</evidence>
<dbReference type="Gene3D" id="2.40.340.10">
    <property type="entry name" value="MoeA, C-terminal, domain IV"/>
    <property type="match status" value="1"/>
</dbReference>
<comment type="similarity">
    <text evidence="4 10">Belongs to the MoeA family.</text>
</comment>
<evidence type="ECO:0000313" key="13">
    <source>
        <dbReference type="Proteomes" id="UP001163115"/>
    </source>
</evidence>
<keyword evidence="7 10" id="KW-0500">Molybdenum</keyword>
<dbReference type="Gene3D" id="3.90.105.10">
    <property type="entry name" value="Molybdopterin biosynthesis moea protein, domain 2"/>
    <property type="match status" value="1"/>
</dbReference>
<dbReference type="NCBIfam" id="NF045515">
    <property type="entry name" value="Glp_gephyrin"/>
    <property type="match status" value="1"/>
</dbReference>
<name>A0ABY7AEY7_9FIRM</name>
<feature type="domain" description="MoaB/Mog" evidence="11">
    <location>
        <begin position="187"/>
        <end position="328"/>
    </location>
</feature>
<reference evidence="12" key="1">
    <citation type="submission" date="2022-11" db="EMBL/GenBank/DDBJ databases">
        <title>Lacrimispora xylanolytica sy1, complete genome.</title>
        <authorList>
            <person name="Choi S."/>
        </authorList>
    </citation>
    <scope>NUCLEOTIDE SEQUENCE</scope>
    <source>
        <strain evidence="12">Sy1</strain>
    </source>
</reference>
<dbReference type="InterPro" id="IPR008284">
    <property type="entry name" value="MoCF_biosynth_CS"/>
</dbReference>
<evidence type="ECO:0000256" key="1">
    <source>
        <dbReference type="ARBA" id="ARBA00002901"/>
    </source>
</evidence>
<evidence type="ECO:0000256" key="3">
    <source>
        <dbReference type="ARBA" id="ARBA00005046"/>
    </source>
</evidence>
<protein>
    <recommendedName>
        <fullName evidence="6 10">Molybdopterin molybdenumtransferase</fullName>
        <ecNumber evidence="5 10">2.10.1.1</ecNumber>
    </recommendedName>
</protein>
<dbReference type="EC" id="2.10.1.1" evidence="5 10"/>
<keyword evidence="13" id="KW-1185">Reference proteome</keyword>
<comment type="pathway">
    <text evidence="3 10">Cofactor biosynthesis; molybdopterin biosynthesis.</text>
</comment>
<comment type="cofactor">
    <cofactor evidence="10">
        <name>Mg(2+)</name>
        <dbReference type="ChEBI" id="CHEBI:18420"/>
    </cofactor>
</comment>
<gene>
    <name evidence="12" type="ORF">OW255_07165</name>
</gene>